<feature type="transmembrane region" description="Helical" evidence="1">
    <location>
        <begin position="42"/>
        <end position="64"/>
    </location>
</feature>
<keyword evidence="3" id="KW-1185">Reference proteome</keyword>
<evidence type="ECO:0000313" key="2">
    <source>
        <dbReference type="EMBL" id="GLB48126.1"/>
    </source>
</evidence>
<evidence type="ECO:0000313" key="3">
    <source>
        <dbReference type="Proteomes" id="UP001143543"/>
    </source>
</evidence>
<evidence type="ECO:0000256" key="1">
    <source>
        <dbReference type="SAM" id="Phobius"/>
    </source>
</evidence>
<protein>
    <submittedName>
        <fullName evidence="2">Uncharacterized protein</fullName>
    </submittedName>
</protein>
<dbReference type="Proteomes" id="UP001143543">
    <property type="component" value="Unassembled WGS sequence"/>
</dbReference>
<keyword evidence="1" id="KW-0472">Membrane</keyword>
<reference evidence="2" key="1">
    <citation type="submission" date="2022-07" db="EMBL/GenBank/DDBJ databases">
        <title>Taxonomy of Novel Oxalotrophic and Methylotrophic Bacteria.</title>
        <authorList>
            <person name="Sahin N."/>
            <person name="Tani A."/>
        </authorList>
    </citation>
    <scope>NUCLEOTIDE SEQUENCE</scope>
    <source>
        <strain evidence="2">Y10</strain>
    </source>
</reference>
<feature type="transmembrane region" description="Helical" evidence="1">
    <location>
        <begin position="76"/>
        <end position="106"/>
    </location>
</feature>
<dbReference type="RefSeq" id="WP_281763780.1">
    <property type="nucleotide sequence ID" value="NZ_BRVO01000001.1"/>
</dbReference>
<name>A0ABQ5MFD8_9FLAO</name>
<feature type="transmembrane region" description="Helical" evidence="1">
    <location>
        <begin position="242"/>
        <end position="259"/>
    </location>
</feature>
<dbReference type="EMBL" id="BRVO01000001">
    <property type="protein sequence ID" value="GLB48126.1"/>
    <property type="molecule type" value="Genomic_DNA"/>
</dbReference>
<dbReference type="Pfam" id="PF19992">
    <property type="entry name" value="DUF6427"/>
    <property type="match status" value="1"/>
</dbReference>
<feature type="transmembrane region" description="Helical" evidence="1">
    <location>
        <begin position="289"/>
        <end position="307"/>
    </location>
</feature>
<feature type="transmembrane region" description="Helical" evidence="1">
    <location>
        <begin position="126"/>
        <end position="153"/>
    </location>
</feature>
<sequence length="308" mass="34829">MISSIFRKTKPINYIAVIFLLLLSVFLNKGFSANTAFNSVTFLDVAINFGLLLVTILLVAFIVYKNKISTLNTYAVALYVLFLACFPVIFTDRTMILANLLAVLAMRRLLSLQTQRAVKAKLFDSFLFIGIACFLYSWVVLLIPVALAAILFFEHRDVRNWLVPFVSAGVLWVGYVLYMLYIDKNCIALALPDDLSLEHFGITDLTSATFYIPFGYLFLVGLFAVMNFLGSFQSKSISLQKPYWLLMLILVATLAMLLFSHERSTVVIFSFFPLSVFISVFLEKLSKQYMKEIVIGLFLILGVVMLVL</sequence>
<dbReference type="InterPro" id="IPR045625">
    <property type="entry name" value="DUF6427"/>
</dbReference>
<keyword evidence="1" id="KW-0812">Transmembrane</keyword>
<keyword evidence="1" id="KW-1133">Transmembrane helix</keyword>
<proteinExistence type="predicted"/>
<gene>
    <name evidence="2" type="ORF">Y10_04940</name>
</gene>
<feature type="transmembrane region" description="Helical" evidence="1">
    <location>
        <begin position="160"/>
        <end position="181"/>
    </location>
</feature>
<accession>A0ABQ5MFD8</accession>
<feature type="transmembrane region" description="Helical" evidence="1">
    <location>
        <begin position="210"/>
        <end position="230"/>
    </location>
</feature>
<feature type="transmembrane region" description="Helical" evidence="1">
    <location>
        <begin position="265"/>
        <end position="282"/>
    </location>
</feature>
<organism evidence="2 3">
    <name type="scientific">Neptunitalea lumnitzerae</name>
    <dbReference type="NCBI Taxonomy" id="2965509"/>
    <lineage>
        <taxon>Bacteria</taxon>
        <taxon>Pseudomonadati</taxon>
        <taxon>Bacteroidota</taxon>
        <taxon>Flavobacteriia</taxon>
        <taxon>Flavobacteriales</taxon>
        <taxon>Flavobacteriaceae</taxon>
        <taxon>Neptunitalea</taxon>
    </lineage>
</organism>
<comment type="caution">
    <text evidence="2">The sequence shown here is derived from an EMBL/GenBank/DDBJ whole genome shotgun (WGS) entry which is preliminary data.</text>
</comment>